<gene>
    <name evidence="2" type="ORF">ACE1CA_24925</name>
</gene>
<keyword evidence="3" id="KW-1185">Reference proteome</keyword>
<dbReference type="EMBL" id="JBHFNT010000221">
    <property type="protein sequence ID" value="MFB2837758.1"/>
    <property type="molecule type" value="Genomic_DNA"/>
</dbReference>
<protein>
    <submittedName>
        <fullName evidence="2">Transposase</fullName>
    </submittedName>
</protein>
<feature type="coiled-coil region" evidence="1">
    <location>
        <begin position="6"/>
        <end position="33"/>
    </location>
</feature>
<sequence length="135" mass="15461">MKATQARDLAARAERIKEAIALLQSEIQQLESEGNFAPTDTWVMRYKARSQKGYYWYYKLQAREAIFPQATDSQKKSKYKHLGKAGSTEHIDAVIQVARRGKIDALQRAMSSLYESWLSLYEESQPESTPPNTSK</sequence>
<evidence type="ECO:0000256" key="1">
    <source>
        <dbReference type="SAM" id="Coils"/>
    </source>
</evidence>
<keyword evidence="1" id="KW-0175">Coiled coil</keyword>
<name>A0ABV4WRN9_9CYAN</name>
<evidence type="ECO:0000313" key="2">
    <source>
        <dbReference type="EMBL" id="MFB2837758.1"/>
    </source>
</evidence>
<comment type="caution">
    <text evidence="2">The sequence shown here is derived from an EMBL/GenBank/DDBJ whole genome shotgun (WGS) entry which is preliminary data.</text>
</comment>
<accession>A0ABV4WRN9</accession>
<organism evidence="2 3">
    <name type="scientific">Floridaenema evergladense BLCC-F167</name>
    <dbReference type="NCBI Taxonomy" id="3153639"/>
    <lineage>
        <taxon>Bacteria</taxon>
        <taxon>Bacillati</taxon>
        <taxon>Cyanobacteriota</taxon>
        <taxon>Cyanophyceae</taxon>
        <taxon>Oscillatoriophycideae</taxon>
        <taxon>Aerosakkonematales</taxon>
        <taxon>Aerosakkonemataceae</taxon>
        <taxon>Floridanema</taxon>
        <taxon>Floridanema evergladense</taxon>
    </lineage>
</organism>
<dbReference type="Proteomes" id="UP001576780">
    <property type="component" value="Unassembled WGS sequence"/>
</dbReference>
<reference evidence="2 3" key="1">
    <citation type="submission" date="2024-09" db="EMBL/GenBank/DDBJ databases">
        <title>Floridaenema gen nov. (Aerosakkonemataceae, Aerosakkonematales ord. nov., Cyanobacteria) from benthic tropical and subtropical fresh waters, with the description of four new species.</title>
        <authorList>
            <person name="Moretto J.A."/>
            <person name="Berthold D.E."/>
            <person name="Lefler F.W."/>
            <person name="Huang I.-S."/>
            <person name="Laughinghouse H. IV."/>
        </authorList>
    </citation>
    <scope>NUCLEOTIDE SEQUENCE [LARGE SCALE GENOMIC DNA]</scope>
    <source>
        <strain evidence="2 3">BLCC-F167</strain>
    </source>
</reference>
<evidence type="ECO:0000313" key="3">
    <source>
        <dbReference type="Proteomes" id="UP001576780"/>
    </source>
</evidence>
<proteinExistence type="predicted"/>